<dbReference type="AlphaFoldDB" id="A0A922T4X0"/>
<keyword evidence="2" id="KW-1185">Reference proteome</keyword>
<name>A0A922T4X0_9HYPH</name>
<dbReference type="RefSeq" id="WP_037168906.1">
    <property type="nucleotide sequence ID" value="NZ_JOKI01000029.1"/>
</dbReference>
<evidence type="ECO:0000313" key="2">
    <source>
        <dbReference type="Proteomes" id="UP000052167"/>
    </source>
</evidence>
<gene>
    <name evidence="1" type="ORF">GV68_23530</name>
</gene>
<accession>A0A922T4X0</accession>
<dbReference type="OrthoDB" id="8373752at2"/>
<sequence length="112" mass="12315">MSSTTDFIAELVRAANEVEKLSAYEKVRLLDRAVTTIRDMREQVGIPSSGTDADAVVDLQMTRVAFARGKRTGDHVRAALLDAADMIRTLRIVSDTETEVVLSTAPREEPPQ</sequence>
<proteinExistence type="predicted"/>
<dbReference type="Proteomes" id="UP000052167">
    <property type="component" value="Unassembled WGS sequence"/>
</dbReference>
<dbReference type="EMBL" id="JOKJ01000062">
    <property type="protein sequence ID" value="KEQ02281.1"/>
    <property type="molecule type" value="Genomic_DNA"/>
</dbReference>
<protein>
    <submittedName>
        <fullName evidence="1">Uncharacterized protein</fullName>
    </submittedName>
</protein>
<reference evidence="1 2" key="1">
    <citation type="submission" date="2014-06" db="EMBL/GenBank/DDBJ databases">
        <title>Rhizobium pelagicum/R2-400B4.</title>
        <authorList>
            <person name="Kimes N.E."/>
            <person name="Lopez-Perez M."/>
        </authorList>
    </citation>
    <scope>NUCLEOTIDE SEQUENCE [LARGE SCALE GENOMIC DNA]</scope>
    <source>
        <strain evidence="1 2">R2-400B4</strain>
    </source>
</reference>
<organism evidence="1 2">
    <name type="scientific">Pseudorhizobium pelagicum</name>
    <dbReference type="NCBI Taxonomy" id="1509405"/>
    <lineage>
        <taxon>Bacteria</taxon>
        <taxon>Pseudomonadati</taxon>
        <taxon>Pseudomonadota</taxon>
        <taxon>Alphaproteobacteria</taxon>
        <taxon>Hyphomicrobiales</taxon>
        <taxon>Rhizobiaceae</taxon>
        <taxon>Rhizobium/Agrobacterium group</taxon>
        <taxon>Pseudorhizobium</taxon>
    </lineage>
</organism>
<evidence type="ECO:0000313" key="1">
    <source>
        <dbReference type="EMBL" id="KEQ02281.1"/>
    </source>
</evidence>
<comment type="caution">
    <text evidence="1">The sequence shown here is derived from an EMBL/GenBank/DDBJ whole genome shotgun (WGS) entry which is preliminary data.</text>
</comment>